<comment type="caution">
    <text evidence="2">The sequence shown here is derived from an EMBL/GenBank/DDBJ whole genome shotgun (WGS) entry which is preliminary data.</text>
</comment>
<dbReference type="OrthoDB" id="5372118at2759"/>
<dbReference type="eggNOG" id="ENOG502SMPH">
    <property type="taxonomic scope" value="Eukaryota"/>
</dbReference>
<organism evidence="2 3">
    <name type="scientific">Serendipita indica (strain DSM 11827)</name>
    <name type="common">Root endophyte fungus</name>
    <name type="synonym">Piriformospora indica</name>
    <dbReference type="NCBI Taxonomy" id="1109443"/>
    <lineage>
        <taxon>Eukaryota</taxon>
        <taxon>Fungi</taxon>
        <taxon>Dikarya</taxon>
        <taxon>Basidiomycota</taxon>
        <taxon>Agaricomycotina</taxon>
        <taxon>Agaricomycetes</taxon>
        <taxon>Sebacinales</taxon>
        <taxon>Serendipitaceae</taxon>
        <taxon>Serendipita</taxon>
    </lineage>
</organism>
<keyword evidence="3" id="KW-1185">Reference proteome</keyword>
<evidence type="ECO:0000313" key="2">
    <source>
        <dbReference type="EMBL" id="CCA68023.1"/>
    </source>
</evidence>
<gene>
    <name evidence="2" type="ORF">PIIN_01890</name>
</gene>
<proteinExistence type="predicted"/>
<sequence length="341" mass="38046">MTSLVLRVHHSPLAFLDATRGHVEHQQRKLNVILPLALKLAKLPASHIKPGQFWLTAWSTSSSSRPALEFILSCTEHHMGTYPLFLVYLRPYAASKLPTATLSAHMHLLAQHLTNLLPPTRVFSIFGQKRPTELLCAHWERLVSMKRVQEPYYSASSSYCTRQTLSNRGRSPLPAGHQMRLATMHDAQAVARLCAEFAEDSPPFTLTPARALQEATYMITHQLVSVYTINGIITTLVAVTRLSSSVAGMTKVYTTPAFRGRGCAEALVHHVTTQMLHERNMDSVVLFVGHTLAAKRVYDRVGFAGLGSEESMRKREEGEPVIDDVEDWIEIGFEGAEVGHW</sequence>
<accession>G4T9Q1</accession>
<dbReference type="InParanoid" id="G4T9Q1"/>
<dbReference type="EMBL" id="CAFZ01000024">
    <property type="protein sequence ID" value="CCA68023.1"/>
    <property type="molecule type" value="Genomic_DNA"/>
</dbReference>
<protein>
    <recommendedName>
        <fullName evidence="1">N-acetyltransferase domain-containing protein</fullName>
    </recommendedName>
</protein>
<dbReference type="PROSITE" id="PS51186">
    <property type="entry name" value="GNAT"/>
    <property type="match status" value="1"/>
</dbReference>
<dbReference type="Proteomes" id="UP000007148">
    <property type="component" value="Unassembled WGS sequence"/>
</dbReference>
<dbReference type="InterPro" id="IPR016181">
    <property type="entry name" value="Acyl_CoA_acyltransferase"/>
</dbReference>
<evidence type="ECO:0000259" key="1">
    <source>
        <dbReference type="PROSITE" id="PS51186"/>
    </source>
</evidence>
<dbReference type="Gene3D" id="3.40.630.30">
    <property type="match status" value="1"/>
</dbReference>
<dbReference type="OMA" id="HCELAGR"/>
<dbReference type="AlphaFoldDB" id="G4T9Q1"/>
<dbReference type="HOGENOM" id="CLU_059210_0_0_1"/>
<dbReference type="InterPro" id="IPR000182">
    <property type="entry name" value="GNAT_dom"/>
</dbReference>
<name>G4T9Q1_SERID</name>
<evidence type="ECO:0000313" key="3">
    <source>
        <dbReference type="Proteomes" id="UP000007148"/>
    </source>
</evidence>
<dbReference type="GO" id="GO:0016747">
    <property type="term" value="F:acyltransferase activity, transferring groups other than amino-acyl groups"/>
    <property type="evidence" value="ECO:0007669"/>
    <property type="project" value="InterPro"/>
</dbReference>
<reference evidence="2 3" key="1">
    <citation type="journal article" date="2011" name="PLoS Pathog.">
        <title>Endophytic Life Strategies Decoded by Genome and Transcriptome Analyses of the Mutualistic Root Symbiont Piriformospora indica.</title>
        <authorList>
            <person name="Zuccaro A."/>
            <person name="Lahrmann U."/>
            <person name="Guldener U."/>
            <person name="Langen G."/>
            <person name="Pfiffi S."/>
            <person name="Biedenkopf D."/>
            <person name="Wong P."/>
            <person name="Samans B."/>
            <person name="Grimm C."/>
            <person name="Basiewicz M."/>
            <person name="Murat C."/>
            <person name="Martin F."/>
            <person name="Kogel K.H."/>
        </authorList>
    </citation>
    <scope>NUCLEOTIDE SEQUENCE [LARGE SCALE GENOMIC DNA]</scope>
    <source>
        <strain evidence="2 3">DSM 11827</strain>
    </source>
</reference>
<feature type="domain" description="N-acetyltransferase" evidence="1">
    <location>
        <begin position="179"/>
        <end position="332"/>
    </location>
</feature>
<dbReference type="Pfam" id="PF13673">
    <property type="entry name" value="Acetyltransf_10"/>
    <property type="match status" value="1"/>
</dbReference>
<dbReference type="SUPFAM" id="SSF55729">
    <property type="entry name" value="Acyl-CoA N-acyltransferases (Nat)"/>
    <property type="match status" value="1"/>
</dbReference>